<gene>
    <name evidence="3" type="ORF">XD94_0613</name>
</gene>
<dbReference type="Proteomes" id="UP000054092">
    <property type="component" value="Unassembled WGS sequence"/>
</dbReference>
<evidence type="ECO:0000259" key="2">
    <source>
        <dbReference type="Pfam" id="PF01205"/>
    </source>
</evidence>
<evidence type="ECO:0000313" key="3">
    <source>
        <dbReference type="EMBL" id="KUK81102.1"/>
    </source>
</evidence>
<reference evidence="4" key="1">
    <citation type="journal article" date="2015" name="MBio">
        <title>Genome-Resolved Metagenomic Analysis Reveals Roles for Candidate Phyla and Other Microbial Community Members in Biogeochemical Transformations in Oil Reservoirs.</title>
        <authorList>
            <person name="Hu P."/>
            <person name="Tom L."/>
            <person name="Singh A."/>
            <person name="Thomas B.C."/>
            <person name="Baker B.J."/>
            <person name="Piceno Y.M."/>
            <person name="Andersen G.L."/>
            <person name="Banfield J.F."/>
        </authorList>
    </citation>
    <scope>NUCLEOTIDE SEQUENCE [LARGE SCALE GENOMIC DNA]</scope>
</reference>
<proteinExistence type="inferred from homology"/>
<dbReference type="Gene3D" id="3.30.230.30">
    <property type="entry name" value="Impact, N-terminal domain"/>
    <property type="match status" value="1"/>
</dbReference>
<dbReference type="PANTHER" id="PTHR16301:SF20">
    <property type="entry name" value="IMPACT FAMILY MEMBER YIGZ"/>
    <property type="match status" value="1"/>
</dbReference>
<comment type="caution">
    <text evidence="3">The sequence shown here is derived from an EMBL/GenBank/DDBJ whole genome shotgun (WGS) entry which is preliminary data.</text>
</comment>
<feature type="domain" description="Impact N-terminal" evidence="2">
    <location>
        <begin position="18"/>
        <end position="124"/>
    </location>
</feature>
<comment type="similarity">
    <text evidence="1">Belongs to the IMPACT family.</text>
</comment>
<dbReference type="AlphaFoldDB" id="A0A124FYG4"/>
<dbReference type="InterPro" id="IPR001498">
    <property type="entry name" value="Impact_N"/>
</dbReference>
<dbReference type="PANTHER" id="PTHR16301">
    <property type="entry name" value="IMPACT-RELATED"/>
    <property type="match status" value="1"/>
</dbReference>
<dbReference type="EMBL" id="LGGP01000082">
    <property type="protein sequence ID" value="KUK81102.1"/>
    <property type="molecule type" value="Genomic_DNA"/>
</dbReference>
<evidence type="ECO:0000256" key="1">
    <source>
        <dbReference type="ARBA" id="ARBA00007665"/>
    </source>
</evidence>
<dbReference type="GO" id="GO:0005737">
    <property type="term" value="C:cytoplasm"/>
    <property type="evidence" value="ECO:0007669"/>
    <property type="project" value="TreeGrafter"/>
</dbReference>
<protein>
    <recommendedName>
        <fullName evidence="2">Impact N-terminal domain-containing protein</fullName>
    </recommendedName>
</protein>
<dbReference type="PATRIC" id="fig|1184387.3.peg.970"/>
<evidence type="ECO:0000313" key="4">
    <source>
        <dbReference type="Proteomes" id="UP000054092"/>
    </source>
</evidence>
<dbReference type="GO" id="GO:0006446">
    <property type="term" value="P:regulation of translational initiation"/>
    <property type="evidence" value="ECO:0007669"/>
    <property type="project" value="TreeGrafter"/>
</dbReference>
<dbReference type="Pfam" id="PF01205">
    <property type="entry name" value="Impact_N"/>
    <property type="match status" value="1"/>
</dbReference>
<dbReference type="SUPFAM" id="SSF54211">
    <property type="entry name" value="Ribosomal protein S5 domain 2-like"/>
    <property type="match status" value="1"/>
</dbReference>
<organism evidence="3 4">
    <name type="scientific">Mesotoga prima</name>
    <dbReference type="NCBI Taxonomy" id="1184387"/>
    <lineage>
        <taxon>Bacteria</taxon>
        <taxon>Thermotogati</taxon>
        <taxon>Thermotogota</taxon>
        <taxon>Thermotogae</taxon>
        <taxon>Kosmotogales</taxon>
        <taxon>Kosmotogaceae</taxon>
        <taxon>Mesotoga</taxon>
    </lineage>
</organism>
<dbReference type="InterPro" id="IPR023582">
    <property type="entry name" value="Impact"/>
</dbReference>
<dbReference type="InterPro" id="IPR020568">
    <property type="entry name" value="Ribosomal_Su5_D2-typ_SF"/>
</dbReference>
<accession>A0A124FYG4</accession>
<name>A0A124FYG4_9BACT</name>
<sequence length="209" mass="23181">MDCTKSLLETGSSEINIKKSKFIGFSKRCENEDEAKSLIKAVLQDHAGADHCCWAYRISLPGREVANYSDGGEPHGSAGQPILGSIFRLELTDVAVAVIRYFGGVKLGIRGLIDAYGETALKALRAGKPALFCPGVELAAEMSYSHWNDFSRLFVEGRDFSVRNVDYSDRVISTLAVRKENIDGVSYFFKERRIHFEMGEELSFVSPVE</sequence>
<dbReference type="InterPro" id="IPR036956">
    <property type="entry name" value="Impact_N_sf"/>
</dbReference>